<feature type="region of interest" description="Disordered" evidence="1">
    <location>
        <begin position="1"/>
        <end position="24"/>
    </location>
</feature>
<keyword evidence="3" id="KW-1185">Reference proteome</keyword>
<evidence type="ECO:0000256" key="1">
    <source>
        <dbReference type="SAM" id="MobiDB-lite"/>
    </source>
</evidence>
<evidence type="ECO:0000313" key="2">
    <source>
        <dbReference type="EMBL" id="RVE64338.1"/>
    </source>
</evidence>
<dbReference type="AlphaFoldDB" id="A0A3S2PLV3"/>
<feature type="compositionally biased region" description="Basic and acidic residues" evidence="1">
    <location>
        <begin position="1"/>
        <end position="13"/>
    </location>
</feature>
<dbReference type="Proteomes" id="UP000283210">
    <property type="component" value="Chromosome 14"/>
</dbReference>
<reference evidence="2 3" key="1">
    <citation type="submission" date="2018-11" db="EMBL/GenBank/DDBJ databases">
        <authorList>
            <person name="Lopez-Roques C."/>
            <person name="Donnadieu C."/>
            <person name="Bouchez O."/>
            <person name="Klopp C."/>
            <person name="Cabau C."/>
            <person name="Zahm M."/>
        </authorList>
    </citation>
    <scope>NUCLEOTIDE SEQUENCE [LARGE SCALE GENOMIC DNA]</scope>
    <source>
        <strain evidence="2">RS831</strain>
        <tissue evidence="2">Whole body</tissue>
    </source>
</reference>
<accession>A0A3S2PLV3</accession>
<protein>
    <submittedName>
        <fullName evidence="2">Uncharacterized protein</fullName>
    </submittedName>
</protein>
<reference evidence="2 3" key="2">
    <citation type="submission" date="2019-01" db="EMBL/GenBank/DDBJ databases">
        <title>A chromosome length genome reference of the Java medaka (oryzias javanicus).</title>
        <authorList>
            <person name="Herpin A."/>
            <person name="Takehana Y."/>
            <person name="Naruse K."/>
            <person name="Ansai S."/>
            <person name="Kawaguchi M."/>
        </authorList>
    </citation>
    <scope>NUCLEOTIDE SEQUENCE [LARGE SCALE GENOMIC DNA]</scope>
    <source>
        <strain evidence="2">RS831</strain>
        <tissue evidence="2">Whole body</tissue>
    </source>
</reference>
<proteinExistence type="predicted"/>
<gene>
    <name evidence="2" type="ORF">OJAV_G00145290</name>
</gene>
<organism evidence="2 3">
    <name type="scientific">Oryzias javanicus</name>
    <name type="common">Javanese ricefish</name>
    <name type="synonym">Aplocheilus javanicus</name>
    <dbReference type="NCBI Taxonomy" id="123683"/>
    <lineage>
        <taxon>Eukaryota</taxon>
        <taxon>Metazoa</taxon>
        <taxon>Chordata</taxon>
        <taxon>Craniata</taxon>
        <taxon>Vertebrata</taxon>
        <taxon>Euteleostomi</taxon>
        <taxon>Actinopterygii</taxon>
        <taxon>Neopterygii</taxon>
        <taxon>Teleostei</taxon>
        <taxon>Neoteleostei</taxon>
        <taxon>Acanthomorphata</taxon>
        <taxon>Ovalentaria</taxon>
        <taxon>Atherinomorphae</taxon>
        <taxon>Beloniformes</taxon>
        <taxon>Adrianichthyidae</taxon>
        <taxon>Oryziinae</taxon>
        <taxon>Oryzias</taxon>
    </lineage>
</organism>
<evidence type="ECO:0000313" key="3">
    <source>
        <dbReference type="Proteomes" id="UP000283210"/>
    </source>
</evidence>
<name>A0A3S2PLV3_ORYJA</name>
<feature type="compositionally biased region" description="Polar residues" evidence="1">
    <location>
        <begin position="14"/>
        <end position="23"/>
    </location>
</feature>
<sequence>MEGEEVRAERQDQTRSIPASSVRQTRRMFCWTSEHGAPPTLEPRRGWSCADDEPLSCRIINEESEASRTEQTPRP</sequence>
<dbReference type="EMBL" id="CM012450">
    <property type="protein sequence ID" value="RVE64338.1"/>
    <property type="molecule type" value="Genomic_DNA"/>
</dbReference>